<name>A0A179GIS2_PURLI</name>
<feature type="compositionally biased region" description="Polar residues" evidence="1">
    <location>
        <begin position="277"/>
        <end position="289"/>
    </location>
</feature>
<feature type="region of interest" description="Disordered" evidence="1">
    <location>
        <begin position="225"/>
        <end position="298"/>
    </location>
</feature>
<feature type="compositionally biased region" description="Low complexity" evidence="1">
    <location>
        <begin position="258"/>
        <end position="276"/>
    </location>
</feature>
<proteinExistence type="predicted"/>
<gene>
    <name evidence="2" type="ORF">VFPBJ_07743</name>
</gene>
<feature type="compositionally biased region" description="Polar residues" evidence="1">
    <location>
        <begin position="126"/>
        <end position="166"/>
    </location>
</feature>
<feature type="compositionally biased region" description="Basic and acidic residues" evidence="1">
    <location>
        <begin position="92"/>
        <end position="105"/>
    </location>
</feature>
<evidence type="ECO:0000256" key="1">
    <source>
        <dbReference type="SAM" id="MobiDB-lite"/>
    </source>
</evidence>
<organism evidence="2 3">
    <name type="scientific">Purpureocillium lilacinum</name>
    <name type="common">Paecilomyces lilacinus</name>
    <dbReference type="NCBI Taxonomy" id="33203"/>
    <lineage>
        <taxon>Eukaryota</taxon>
        <taxon>Fungi</taxon>
        <taxon>Dikarya</taxon>
        <taxon>Ascomycota</taxon>
        <taxon>Pezizomycotina</taxon>
        <taxon>Sordariomycetes</taxon>
        <taxon>Hypocreomycetidae</taxon>
        <taxon>Hypocreales</taxon>
        <taxon>Ophiocordycipitaceae</taxon>
        <taxon>Purpureocillium</taxon>
    </lineage>
</organism>
<sequence>MGGKTWSREEELYFWRTVVPLSPKAAANPPAPAEWSQLAANMQEHFGQNARRRYTSLMLYEHYFQNITTRHFSPKSVDLVREHIQELVANGKDPEEMAKGGDKPKRAGKRKAPGGSSGARGKQPPNKKTATEAQSPLAQSAGPTATNTVQAQAPTAPTGNNASQHGVANNAYAVPRQQYYPPMVQMPGSTHSHPSAGSTSYQLQNLLVAAQAPFPQHNSFAQNAARYDTPTTPPGHGDSSGHGHFNDVNWGNSIGRDSGYASGASSSHAASPMAHATTQGGSSASNDTGYSYYGVEEA</sequence>
<feature type="region of interest" description="Disordered" evidence="1">
    <location>
        <begin position="88"/>
        <end position="166"/>
    </location>
</feature>
<accession>A0A179GIS2</accession>
<reference evidence="2 3" key="1">
    <citation type="submission" date="2016-01" db="EMBL/GenBank/DDBJ databases">
        <title>Biosynthesis of antibiotic leucinostatins and their inhibition on Phytophthora in bio-control Purpureocillium lilacinum.</title>
        <authorList>
            <person name="Wang G."/>
            <person name="Liu Z."/>
            <person name="Lin R."/>
            <person name="Li E."/>
            <person name="Mao Z."/>
            <person name="Ling J."/>
            <person name="Yin W."/>
            <person name="Xie B."/>
        </authorList>
    </citation>
    <scope>NUCLEOTIDE SEQUENCE [LARGE SCALE GENOMIC DNA]</scope>
    <source>
        <strain evidence="2">PLBJ-1</strain>
    </source>
</reference>
<comment type="caution">
    <text evidence="2">The sequence shown here is derived from an EMBL/GenBank/DDBJ whole genome shotgun (WGS) entry which is preliminary data.</text>
</comment>
<dbReference type="AlphaFoldDB" id="A0A179GIS2"/>
<dbReference type="Proteomes" id="UP000078240">
    <property type="component" value="Unassembled WGS sequence"/>
</dbReference>
<evidence type="ECO:0000313" key="2">
    <source>
        <dbReference type="EMBL" id="OAQ77271.1"/>
    </source>
</evidence>
<evidence type="ECO:0000313" key="3">
    <source>
        <dbReference type="Proteomes" id="UP000078240"/>
    </source>
</evidence>
<dbReference type="EMBL" id="LSBH01000006">
    <property type="protein sequence ID" value="OAQ77271.1"/>
    <property type="molecule type" value="Genomic_DNA"/>
</dbReference>
<protein>
    <submittedName>
        <fullName evidence="2">Uncharacterized protein</fullName>
    </submittedName>
</protein>